<name>A0ABM9QX49_9VIBR</name>
<dbReference type="NCBIfam" id="TIGR03765">
    <property type="entry name" value="ICE_PFL_4695"/>
    <property type="match status" value="1"/>
</dbReference>
<proteinExistence type="predicted"/>
<keyword evidence="3" id="KW-1185">Reference proteome</keyword>
<keyword evidence="1" id="KW-0732">Signal</keyword>
<evidence type="ECO:0008006" key="4">
    <source>
        <dbReference type="Google" id="ProtNLM"/>
    </source>
</evidence>
<accession>A0ABM9QX49</accession>
<reference evidence="2 3" key="1">
    <citation type="submission" date="2014-06" db="EMBL/GenBank/DDBJ databases">
        <authorList>
            <person name="Le Roux F."/>
        </authorList>
    </citation>
    <scope>NUCLEOTIDE SEQUENCE [LARGE SCALE GENOMIC DNA]</scope>
    <source>
        <strain evidence="2 3">J5-4</strain>
    </source>
</reference>
<gene>
    <name evidence="2" type="ORF">VCR4J5_670061</name>
</gene>
<dbReference type="Pfam" id="PF11072">
    <property type="entry name" value="DUF2859"/>
    <property type="match status" value="1"/>
</dbReference>
<evidence type="ECO:0000313" key="2">
    <source>
        <dbReference type="EMBL" id="CDT51930.1"/>
    </source>
</evidence>
<dbReference type="EMBL" id="CCJX01000154">
    <property type="protein sequence ID" value="CDT51930.1"/>
    <property type="molecule type" value="Genomic_DNA"/>
</dbReference>
<protein>
    <recommendedName>
        <fullName evidence="4">Integrating conjugative element protein (TIGR03765 family)</fullName>
    </recommendedName>
</protein>
<sequence>MESLVMNRRLTLIILLLLLSSHALSAADLLQGMVPVNTPQLTPGKVERRTLNQSVSTPLFIVGDDALSHRWLSAKRDYLASIGAMGMVVNVQTKAGWQRFKRYNLTLYPVAGRDFAAAFGLRHYPVLIERGELKQ</sequence>
<feature type="chain" id="PRO_5045586834" description="Integrating conjugative element protein (TIGR03765 family)" evidence="1">
    <location>
        <begin position="27"/>
        <end position="135"/>
    </location>
</feature>
<organism evidence="2 3">
    <name type="scientific">Vibrio crassostreae</name>
    <dbReference type="NCBI Taxonomy" id="246167"/>
    <lineage>
        <taxon>Bacteria</taxon>
        <taxon>Pseudomonadati</taxon>
        <taxon>Pseudomonadota</taxon>
        <taxon>Gammaproteobacteria</taxon>
        <taxon>Vibrionales</taxon>
        <taxon>Vibrionaceae</taxon>
        <taxon>Vibrio</taxon>
    </lineage>
</organism>
<dbReference type="InterPro" id="IPR021300">
    <property type="entry name" value="Integr_conj_element_PFL4695"/>
</dbReference>
<feature type="signal peptide" evidence="1">
    <location>
        <begin position="1"/>
        <end position="26"/>
    </location>
</feature>
<dbReference type="Proteomes" id="UP000049077">
    <property type="component" value="Unassembled WGS sequence"/>
</dbReference>
<evidence type="ECO:0000256" key="1">
    <source>
        <dbReference type="SAM" id="SignalP"/>
    </source>
</evidence>
<comment type="caution">
    <text evidence="2">The sequence shown here is derived from an EMBL/GenBank/DDBJ whole genome shotgun (WGS) entry which is preliminary data.</text>
</comment>
<evidence type="ECO:0000313" key="3">
    <source>
        <dbReference type="Proteomes" id="UP000049077"/>
    </source>
</evidence>